<dbReference type="GO" id="GO:0102933">
    <property type="term" value="F:GDP-4-dehydro-6-deoxy-D-mannose-4-aminotransferase activity"/>
    <property type="evidence" value="ECO:0007669"/>
    <property type="project" value="UniProtKB-EC"/>
</dbReference>
<evidence type="ECO:0000256" key="4">
    <source>
        <dbReference type="ARBA" id="ARBA00022679"/>
    </source>
</evidence>
<evidence type="ECO:0000256" key="10">
    <source>
        <dbReference type="PIRSR" id="PIRSR000390-1"/>
    </source>
</evidence>
<comment type="pathway">
    <text evidence="2">Bacterial outer membrane biogenesis; LPS O-antigen biosynthesis.</text>
</comment>
<dbReference type="Gene3D" id="3.90.1150.10">
    <property type="entry name" value="Aspartate Aminotransferase, domain 1"/>
    <property type="match status" value="1"/>
</dbReference>
<dbReference type="SUPFAM" id="SSF53383">
    <property type="entry name" value="PLP-dependent transferases"/>
    <property type="match status" value="1"/>
</dbReference>
<dbReference type="GO" id="GO:0000271">
    <property type="term" value="P:polysaccharide biosynthetic process"/>
    <property type="evidence" value="ECO:0007669"/>
    <property type="project" value="TreeGrafter"/>
</dbReference>
<evidence type="ECO:0000256" key="11">
    <source>
        <dbReference type="PIRSR" id="PIRSR000390-2"/>
    </source>
</evidence>
<evidence type="ECO:0000256" key="8">
    <source>
        <dbReference type="ARBA" id="ARBA00066317"/>
    </source>
</evidence>
<dbReference type="PIRSF" id="PIRSF000390">
    <property type="entry name" value="PLP_StrS"/>
    <property type="match status" value="1"/>
</dbReference>
<dbReference type="InterPro" id="IPR015422">
    <property type="entry name" value="PyrdxlP-dep_Trfase_small"/>
</dbReference>
<dbReference type="CDD" id="cd00616">
    <property type="entry name" value="AHBA_syn"/>
    <property type="match status" value="1"/>
</dbReference>
<dbReference type="GO" id="GO:0030170">
    <property type="term" value="F:pyridoxal phosphate binding"/>
    <property type="evidence" value="ECO:0007669"/>
    <property type="project" value="TreeGrafter"/>
</dbReference>
<evidence type="ECO:0000256" key="12">
    <source>
        <dbReference type="RuleBase" id="RU004508"/>
    </source>
</evidence>
<comment type="cofactor">
    <cofactor evidence="1">
        <name>pyridoxal 5'-phosphate</name>
        <dbReference type="ChEBI" id="CHEBI:597326"/>
    </cofactor>
</comment>
<accession>A0A1V1PIF6</accession>
<evidence type="ECO:0000256" key="9">
    <source>
        <dbReference type="ARBA" id="ARBA00074221"/>
    </source>
</evidence>
<dbReference type="AlphaFoldDB" id="A0A1V1PIF6"/>
<proteinExistence type="inferred from homology"/>
<evidence type="ECO:0000313" key="13">
    <source>
        <dbReference type="EMBL" id="ETR74689.1"/>
    </source>
</evidence>
<evidence type="ECO:0000256" key="5">
    <source>
        <dbReference type="ARBA" id="ARBA00022898"/>
    </source>
</evidence>
<dbReference type="FunFam" id="3.40.640.10:FF:000090">
    <property type="entry name" value="Pyridoxal phosphate-dependent aminotransferase"/>
    <property type="match status" value="1"/>
</dbReference>
<dbReference type="Gene3D" id="3.40.640.10">
    <property type="entry name" value="Type I PLP-dependent aspartate aminotransferase-like (Major domain)"/>
    <property type="match status" value="1"/>
</dbReference>
<reference evidence="14" key="1">
    <citation type="submission" date="2012-11" db="EMBL/GenBank/DDBJ databases">
        <authorList>
            <person name="Lucero-Rivera Y.E."/>
            <person name="Tovar-Ramirez D."/>
        </authorList>
    </citation>
    <scope>NUCLEOTIDE SEQUENCE [LARGE SCALE GENOMIC DNA]</scope>
    <source>
        <strain evidence="14">Araruama</strain>
    </source>
</reference>
<dbReference type="PANTHER" id="PTHR30244:SF34">
    <property type="entry name" value="DTDP-4-AMINO-4,6-DIDEOXYGALACTOSE TRANSAMINASE"/>
    <property type="match status" value="1"/>
</dbReference>
<keyword evidence="3 13" id="KW-0032">Aminotransferase</keyword>
<evidence type="ECO:0000256" key="3">
    <source>
        <dbReference type="ARBA" id="ARBA00022576"/>
    </source>
</evidence>
<comment type="similarity">
    <text evidence="6 12">Belongs to the DegT/DnrJ/EryC1 family.</text>
</comment>
<feature type="active site" description="Proton acceptor" evidence="10">
    <location>
        <position position="189"/>
    </location>
</feature>
<dbReference type="InterPro" id="IPR000653">
    <property type="entry name" value="DegT/StrS_aminotransferase"/>
</dbReference>
<evidence type="ECO:0000256" key="1">
    <source>
        <dbReference type="ARBA" id="ARBA00001933"/>
    </source>
</evidence>
<dbReference type="InterPro" id="IPR015421">
    <property type="entry name" value="PyrdxlP-dep_Trfase_major"/>
</dbReference>
<comment type="catalytic activity">
    <reaction evidence="7">
        <text>GDP-alpha-D-perosamine + 2-oxoglutarate = GDP-4-dehydro-alpha-D-rhamnose + L-glutamate</text>
        <dbReference type="Rhea" id="RHEA:36779"/>
        <dbReference type="ChEBI" id="CHEBI:16810"/>
        <dbReference type="ChEBI" id="CHEBI:29985"/>
        <dbReference type="ChEBI" id="CHEBI:57964"/>
        <dbReference type="ChEBI" id="CHEBI:73996"/>
        <dbReference type="EC" id="2.6.1.102"/>
    </reaction>
</comment>
<dbReference type="EMBL" id="ATBP01000001">
    <property type="protein sequence ID" value="ETR74689.1"/>
    <property type="molecule type" value="Genomic_DNA"/>
</dbReference>
<evidence type="ECO:0000313" key="14">
    <source>
        <dbReference type="Proteomes" id="UP000189670"/>
    </source>
</evidence>
<dbReference type="EC" id="2.6.1.102" evidence="8"/>
<evidence type="ECO:0000256" key="7">
    <source>
        <dbReference type="ARBA" id="ARBA00051587"/>
    </source>
</evidence>
<sequence>MQRIYLSPPHMGGEELKYINDVFESNYIAPVGKHITYFENEVAKRFGANGVLALSSGTAAIHLALRFLKVKADDIVLCSSLTFVGSANPILYERAIPVFIDSEPETWNMSPVALEQAFQKYCQMDKQPKAVIAVNLYGQCADMNAISCICKKYDTPMIEDAAESIGAKYQNQFSGTFGEFGIFSFNGNKMITTSGGGMLLSHDQDAINKARYWSTQARDPVVHYEHSELGYNYRMSNVLAAIGLGQLKVLDAHIQRCRQIFNRYEKELGHIPGIDFMPEPPGYFSNRWLTVMTMAPSLESPLTLINHLEEHNIESRPVWKPMHLQPLFQGTDFFPHDHHQPVSEQLFETGICLPSGPGMTDEEQSRVIVCILEKI</sequence>
<name>A0A1V1PIF6_9BACT</name>
<organism evidence="13 14">
    <name type="scientific">Candidatus Magnetoglobus multicellularis str. Araruama</name>
    <dbReference type="NCBI Taxonomy" id="890399"/>
    <lineage>
        <taxon>Bacteria</taxon>
        <taxon>Pseudomonadati</taxon>
        <taxon>Thermodesulfobacteriota</taxon>
        <taxon>Desulfobacteria</taxon>
        <taxon>Desulfobacterales</taxon>
        <taxon>Desulfobacteraceae</taxon>
        <taxon>Candidatus Magnetoglobus</taxon>
    </lineage>
</organism>
<protein>
    <recommendedName>
        <fullName evidence="9">GDP-perosamine synthase</fullName>
        <ecNumber evidence="8">2.6.1.102</ecNumber>
    </recommendedName>
</protein>
<keyword evidence="4 13" id="KW-0808">Transferase</keyword>
<dbReference type="PANTHER" id="PTHR30244">
    <property type="entry name" value="TRANSAMINASE"/>
    <property type="match status" value="1"/>
</dbReference>
<comment type="caution">
    <text evidence="13">The sequence shown here is derived from an EMBL/GenBank/DDBJ whole genome shotgun (WGS) entry which is preliminary data.</text>
</comment>
<evidence type="ECO:0000256" key="2">
    <source>
        <dbReference type="ARBA" id="ARBA00005125"/>
    </source>
</evidence>
<dbReference type="InterPro" id="IPR015424">
    <property type="entry name" value="PyrdxlP-dep_Trfase"/>
</dbReference>
<feature type="modified residue" description="N6-(pyridoxal phosphate)lysine" evidence="11">
    <location>
        <position position="189"/>
    </location>
</feature>
<dbReference type="Proteomes" id="UP000189670">
    <property type="component" value="Unassembled WGS sequence"/>
</dbReference>
<keyword evidence="5 11" id="KW-0663">Pyridoxal phosphate</keyword>
<dbReference type="Pfam" id="PF01041">
    <property type="entry name" value="DegT_DnrJ_EryC1"/>
    <property type="match status" value="1"/>
</dbReference>
<gene>
    <name evidence="13" type="ORF">OMM_00020</name>
</gene>
<evidence type="ECO:0000256" key="6">
    <source>
        <dbReference type="ARBA" id="ARBA00037999"/>
    </source>
</evidence>